<protein>
    <submittedName>
        <fullName evidence="2">Uncharacterized protein</fullName>
    </submittedName>
</protein>
<proteinExistence type="predicted"/>
<dbReference type="Proteomes" id="UP000539146">
    <property type="component" value="Unassembled WGS sequence"/>
</dbReference>
<comment type="caution">
    <text evidence="2">The sequence shown here is derived from an EMBL/GenBank/DDBJ whole genome shotgun (WGS) entry which is preliminary data.</text>
</comment>
<dbReference type="EMBL" id="JABMCG010000093">
    <property type="protein sequence ID" value="NUU27805.1"/>
    <property type="molecule type" value="Genomic_DNA"/>
</dbReference>
<name>A0A850DTK2_9MICO</name>
<keyword evidence="1" id="KW-1133">Transmembrane helix</keyword>
<evidence type="ECO:0000313" key="2">
    <source>
        <dbReference type="EMBL" id="NUU27805.1"/>
    </source>
</evidence>
<feature type="transmembrane region" description="Helical" evidence="1">
    <location>
        <begin position="72"/>
        <end position="96"/>
    </location>
</feature>
<keyword evidence="1" id="KW-0472">Membrane</keyword>
<dbReference type="RefSeq" id="WP_175325652.1">
    <property type="nucleotide sequence ID" value="NZ_BAAAWP010000001.1"/>
</dbReference>
<accession>A0A850DTK2</accession>
<reference evidence="2 3" key="1">
    <citation type="submission" date="2020-05" db="EMBL/GenBank/DDBJ databases">
        <title>Genome Sequencing of Type Strains.</title>
        <authorList>
            <person name="Lemaire J.F."/>
            <person name="Inderbitzin P."/>
            <person name="Gregorio O.A."/>
            <person name="Collins S.B."/>
            <person name="Wespe N."/>
            <person name="Knight-Connoni V."/>
        </authorList>
    </citation>
    <scope>NUCLEOTIDE SEQUENCE [LARGE SCALE GENOMIC DNA]</scope>
    <source>
        <strain evidence="2 3">DSM 20512</strain>
    </source>
</reference>
<sequence length="141" mass="15164">MNEHAPGEHRTARIGLTYSSDPAPEAYDQRTIAEMNNRRKAFRVVARTGFIVAPVMFLLPLIYPLLGRGWHMGPVICMTAAWAVLVSATSFAAMASTKPGDPPWVHQLWAVPVAVVAMVPGGLAAFALYGSIVAGVYQATK</sequence>
<evidence type="ECO:0000313" key="3">
    <source>
        <dbReference type="Proteomes" id="UP000539146"/>
    </source>
</evidence>
<feature type="transmembrane region" description="Helical" evidence="1">
    <location>
        <begin position="108"/>
        <end position="137"/>
    </location>
</feature>
<dbReference type="AlphaFoldDB" id="A0A850DTK2"/>
<evidence type="ECO:0000256" key="1">
    <source>
        <dbReference type="SAM" id="Phobius"/>
    </source>
</evidence>
<organism evidence="2 3">
    <name type="scientific">Curtobacterium citreum</name>
    <dbReference type="NCBI Taxonomy" id="2036"/>
    <lineage>
        <taxon>Bacteria</taxon>
        <taxon>Bacillati</taxon>
        <taxon>Actinomycetota</taxon>
        <taxon>Actinomycetes</taxon>
        <taxon>Micrococcales</taxon>
        <taxon>Microbacteriaceae</taxon>
        <taxon>Curtobacterium</taxon>
    </lineage>
</organism>
<gene>
    <name evidence="2" type="ORF">HP467_06720</name>
</gene>
<keyword evidence="1" id="KW-0812">Transmembrane</keyword>
<feature type="transmembrane region" description="Helical" evidence="1">
    <location>
        <begin position="44"/>
        <end position="66"/>
    </location>
</feature>